<dbReference type="PANTHER" id="PTHR12157">
    <property type="entry name" value="REGULATING SYNAPTIC MEMBRANE EXOCYTOSIS PROTEIN"/>
    <property type="match status" value="1"/>
</dbReference>
<keyword evidence="3" id="KW-0597">Phosphoprotein</keyword>
<dbReference type="GO" id="GO:0030154">
    <property type="term" value="P:cell differentiation"/>
    <property type="evidence" value="ECO:0007669"/>
    <property type="project" value="UniProtKB-KW"/>
</dbReference>
<dbReference type="Proteomes" id="UP000886700">
    <property type="component" value="Unplaced"/>
</dbReference>
<feature type="region of interest" description="Disordered" evidence="12">
    <location>
        <begin position="172"/>
        <end position="206"/>
    </location>
</feature>
<dbReference type="GO" id="GO:0048167">
    <property type="term" value="P:regulation of synaptic plasticity"/>
    <property type="evidence" value="ECO:0007669"/>
    <property type="project" value="TreeGrafter"/>
</dbReference>
<dbReference type="CDD" id="cd06714">
    <property type="entry name" value="PDZ_RIM-like"/>
    <property type="match status" value="1"/>
</dbReference>
<evidence type="ECO:0000259" key="13">
    <source>
        <dbReference type="PROSITE" id="PS50004"/>
    </source>
</evidence>
<evidence type="ECO:0000256" key="5">
    <source>
        <dbReference type="ARBA" id="ARBA00022737"/>
    </source>
</evidence>
<evidence type="ECO:0000256" key="4">
    <source>
        <dbReference type="ARBA" id="ARBA00022723"/>
    </source>
</evidence>
<keyword evidence="9" id="KW-0862">Zinc</keyword>
<dbReference type="CTD" id="22999"/>
<feature type="region of interest" description="Disordered" evidence="12">
    <location>
        <begin position="547"/>
        <end position="600"/>
    </location>
</feature>
<dbReference type="PROSITE" id="PS50106">
    <property type="entry name" value="PDZ"/>
    <property type="match status" value="1"/>
</dbReference>
<dbReference type="SUPFAM" id="SSF49562">
    <property type="entry name" value="C2 domain (Calcium/lipid-binding domain, CaLB)"/>
    <property type="match status" value="2"/>
</dbReference>
<dbReference type="FunFam" id="2.60.40.150:FF:000001">
    <property type="entry name" value="Regulating synaptic membrane exocytosis 3, isoform CRA_a"/>
    <property type="match status" value="1"/>
</dbReference>
<keyword evidence="1" id="KW-0813">Transport</keyword>
<dbReference type="CDD" id="cd04028">
    <property type="entry name" value="C2B_RIM1alpha"/>
    <property type="match status" value="1"/>
</dbReference>
<evidence type="ECO:0000256" key="6">
    <source>
        <dbReference type="ARBA" id="ARBA00022771"/>
    </source>
</evidence>
<dbReference type="SMART" id="SM00239">
    <property type="entry name" value="C2"/>
    <property type="match status" value="2"/>
</dbReference>
<reference evidence="16" key="1">
    <citation type="submission" date="2025-08" db="UniProtKB">
        <authorList>
            <consortium name="RefSeq"/>
        </authorList>
    </citation>
    <scope>IDENTIFICATION</scope>
    <source>
        <tissue evidence="16">Liver</tissue>
    </source>
</reference>
<dbReference type="FunFam" id="2.30.42.10:FF:000003">
    <property type="entry name" value="Regulating synaptic membrane exocytosis protein 1, putative"/>
    <property type="match status" value="1"/>
</dbReference>
<dbReference type="Pfam" id="PF00595">
    <property type="entry name" value="PDZ"/>
    <property type="match status" value="1"/>
</dbReference>
<dbReference type="GO" id="GO:0008270">
    <property type="term" value="F:zinc ion binding"/>
    <property type="evidence" value="ECO:0007669"/>
    <property type="project" value="UniProtKB-KW"/>
</dbReference>
<dbReference type="SUPFAM" id="SSF50156">
    <property type="entry name" value="PDZ domain-like"/>
    <property type="match status" value="1"/>
</dbReference>
<evidence type="ECO:0000256" key="11">
    <source>
        <dbReference type="ARBA" id="ARBA00034103"/>
    </source>
</evidence>
<keyword evidence="4" id="KW-0479">Metal-binding</keyword>
<feature type="compositionally biased region" description="Low complexity" evidence="12">
    <location>
        <begin position="1"/>
        <end position="11"/>
    </location>
</feature>
<dbReference type="FunFam" id="2.60.40.150:FF:000003">
    <property type="entry name" value="Regulating synaptic membrane exocytosis protein 2"/>
    <property type="match status" value="1"/>
</dbReference>
<dbReference type="RefSeq" id="XP_021084192.1">
    <property type="nucleotide sequence ID" value="XM_021228533.2"/>
</dbReference>
<dbReference type="PROSITE" id="PS50004">
    <property type="entry name" value="C2"/>
    <property type="match status" value="2"/>
</dbReference>
<dbReference type="InterPro" id="IPR000008">
    <property type="entry name" value="C2_dom"/>
</dbReference>
<gene>
    <name evidence="16" type="primary">Rims1</name>
</gene>
<feature type="compositionally biased region" description="Low complexity" evidence="12">
    <location>
        <begin position="174"/>
        <end position="190"/>
    </location>
</feature>
<feature type="domain" description="C2" evidence="13">
    <location>
        <begin position="216"/>
        <end position="339"/>
    </location>
</feature>
<keyword evidence="15" id="KW-1185">Reference proteome</keyword>
<evidence type="ECO:0000313" key="15">
    <source>
        <dbReference type="Proteomes" id="UP000886700"/>
    </source>
</evidence>
<feature type="domain" description="C2" evidence="13">
    <location>
        <begin position="860"/>
        <end position="978"/>
    </location>
</feature>
<dbReference type="GO" id="GO:0044325">
    <property type="term" value="F:transmembrane transporter binding"/>
    <property type="evidence" value="ECO:0007669"/>
    <property type="project" value="TreeGrafter"/>
</dbReference>
<dbReference type="PANTHER" id="PTHR12157:SF18">
    <property type="entry name" value="REGULATING SYNAPTIC MEMBRANE EXOCYTOSIS PROTEIN 1"/>
    <property type="match status" value="1"/>
</dbReference>
<protein>
    <submittedName>
        <fullName evidence="16">Regulating synaptic membrane exocytosis protein 1 isoform X47</fullName>
    </submittedName>
</protein>
<dbReference type="InterPro" id="IPR039032">
    <property type="entry name" value="Rim-like"/>
</dbReference>
<feature type="region of interest" description="Disordered" evidence="12">
    <location>
        <begin position="767"/>
        <end position="817"/>
    </location>
</feature>
<evidence type="ECO:0000256" key="3">
    <source>
        <dbReference type="ARBA" id="ARBA00022553"/>
    </source>
</evidence>
<dbReference type="AlphaFoldDB" id="A0A3Q0CTX5"/>
<dbReference type="CDD" id="cd04031">
    <property type="entry name" value="C2A_RIM1alpha"/>
    <property type="match status" value="1"/>
</dbReference>
<dbReference type="Gene3D" id="2.60.40.150">
    <property type="entry name" value="C2 domain"/>
    <property type="match status" value="2"/>
</dbReference>
<dbReference type="GO" id="GO:0050806">
    <property type="term" value="P:positive regulation of synaptic transmission"/>
    <property type="evidence" value="ECO:0007669"/>
    <property type="project" value="TreeGrafter"/>
</dbReference>
<dbReference type="GO" id="GO:0042391">
    <property type="term" value="P:regulation of membrane potential"/>
    <property type="evidence" value="ECO:0007669"/>
    <property type="project" value="TreeGrafter"/>
</dbReference>
<feature type="compositionally biased region" description="Polar residues" evidence="12">
    <location>
        <begin position="409"/>
        <end position="418"/>
    </location>
</feature>
<comment type="subcellular location">
    <subcellularLocation>
        <location evidence="11">Synapse</location>
    </subcellularLocation>
</comment>
<evidence type="ECO:0000256" key="10">
    <source>
        <dbReference type="ARBA" id="ARBA00023018"/>
    </source>
</evidence>
<dbReference type="GO" id="GO:0031267">
    <property type="term" value="F:small GTPase binding"/>
    <property type="evidence" value="ECO:0007669"/>
    <property type="project" value="InterPro"/>
</dbReference>
<evidence type="ECO:0000256" key="8">
    <source>
        <dbReference type="ARBA" id="ARBA00022782"/>
    </source>
</evidence>
<dbReference type="SMART" id="SM00228">
    <property type="entry name" value="PDZ"/>
    <property type="match status" value="1"/>
</dbReference>
<keyword evidence="10" id="KW-0770">Synapse</keyword>
<dbReference type="GO" id="GO:0048788">
    <property type="term" value="C:cytoskeleton of presynaptic active zone"/>
    <property type="evidence" value="ECO:0007669"/>
    <property type="project" value="TreeGrafter"/>
</dbReference>
<keyword evidence="6" id="KW-0863">Zinc-finger</keyword>
<feature type="compositionally biased region" description="Basic and acidic residues" evidence="12">
    <location>
        <begin position="466"/>
        <end position="483"/>
    </location>
</feature>
<dbReference type="GO" id="GO:2000300">
    <property type="term" value="P:regulation of synaptic vesicle exocytosis"/>
    <property type="evidence" value="ECO:0007669"/>
    <property type="project" value="TreeGrafter"/>
</dbReference>
<dbReference type="GO" id="GO:0048791">
    <property type="term" value="P:calcium ion-regulated exocytosis of neurotransmitter"/>
    <property type="evidence" value="ECO:0007669"/>
    <property type="project" value="TreeGrafter"/>
</dbReference>
<dbReference type="InterPro" id="IPR035892">
    <property type="entry name" value="C2_domain_sf"/>
</dbReference>
<evidence type="ECO:0000256" key="12">
    <source>
        <dbReference type="SAM" id="MobiDB-lite"/>
    </source>
</evidence>
<dbReference type="Pfam" id="PF00168">
    <property type="entry name" value="C2"/>
    <property type="match status" value="2"/>
</dbReference>
<evidence type="ECO:0000256" key="9">
    <source>
        <dbReference type="ARBA" id="ARBA00022833"/>
    </source>
</evidence>
<dbReference type="InterPro" id="IPR001478">
    <property type="entry name" value="PDZ"/>
</dbReference>
<feature type="compositionally biased region" description="Basic and acidic residues" evidence="12">
    <location>
        <begin position="799"/>
        <end position="812"/>
    </location>
</feature>
<evidence type="ECO:0000256" key="7">
    <source>
        <dbReference type="ARBA" id="ARBA00022775"/>
    </source>
</evidence>
<dbReference type="Gene3D" id="2.30.42.10">
    <property type="match status" value="1"/>
</dbReference>
<organism evidence="15 16">
    <name type="scientific">Mesocricetus auratus</name>
    <name type="common">Golden hamster</name>
    <dbReference type="NCBI Taxonomy" id="10036"/>
    <lineage>
        <taxon>Eukaryota</taxon>
        <taxon>Metazoa</taxon>
        <taxon>Chordata</taxon>
        <taxon>Craniata</taxon>
        <taxon>Vertebrata</taxon>
        <taxon>Euteleostomi</taxon>
        <taxon>Mammalia</taxon>
        <taxon>Eutheria</taxon>
        <taxon>Euarchontoglires</taxon>
        <taxon>Glires</taxon>
        <taxon>Rodentia</taxon>
        <taxon>Myomorpha</taxon>
        <taxon>Muroidea</taxon>
        <taxon>Cricetidae</taxon>
        <taxon>Cricetinae</taxon>
        <taxon>Mesocricetus</taxon>
    </lineage>
</organism>
<keyword evidence="2" id="KW-0268">Exocytosis</keyword>
<proteinExistence type="predicted"/>
<feature type="compositionally biased region" description="Basic and acidic residues" evidence="12">
    <location>
        <begin position="14"/>
        <end position="27"/>
    </location>
</feature>
<keyword evidence="7" id="KW-0532">Neurotransmitter transport</keyword>
<keyword evidence="5" id="KW-0677">Repeat</keyword>
<feature type="compositionally biased region" description="Polar residues" evidence="12">
    <location>
        <begin position="572"/>
        <end position="586"/>
    </location>
</feature>
<sequence>MCASGVPVSSEGSEELRSVDSEVGTRESRQAGAGDLDYYWLDPATWHSRETSPISSHPVTWQPSKEGDRLIGRVILNKRTTMPKESGALLGLKVVGGKMTDLGRLGAFITKVKKGSLADVVGHLRAGDEVLEWNGKPLPGATNEEVYNIILESKSEPQVEIIVSRPIGDIPRIPESSHPPLESSSSSFESQKMERPSISVISPTSPGALKDAPQVLPGQLSVKLWYDKVGHQLIVNVLQATDLPPRVDGRPRNPYVKMYFLPDRSDKSKRRTKTVKKLLEPKWNQTFVYSHVHRRDFRERMLEITVWDQPRVQEEESEFLGEILIELETALLDDEPHWYKLQTHDESSLPLPQPSPFMPRRHIHGESSSKKLQRSQRISDSDISDYEVDDGIGVVPPVGYRASSRESKATTLTVPEQQRTTHHRSRSVSPHRGDDQGRPRSRLPNVPLQRSLDEIHPTRRSRSPTRHHDASRSPVDHRSRHMESQYSSEQESELLMLPRAKRGRSAECLHTTRHLVRHSKTLPPKMPLLQNNYHWINSELQPSLARAKSASTNCLRPDTSLHSPERERTHRQGSPTQSSPADTPFSSRRGRQLPQVPVRSGSIEQASLVVEERTRQMKMKVHRFKQTAGSGSSQELDREQYSKYNTHKDQYRSCDNVSAKSSDSDVSDASAISRTSSASRLSSTSFMSEQSERPRGRISSFTPKMQGRRMGTSGRAIIKSTSVSGEIYTLEHNDGSQSDTAVGTVGAGGKKRRSSLSAKVVAIVSRRSRSTSQLSQTESGHKKLKSTIQRSTETGMAAEMRKMVRQPSRESTDGSINSYSSEGNLIFPGVRVGPDSQFSDFLDGLGPAQLVGRQTLATPAMGDIQIGMEDKKGQLEVEVIRARSLTQKPGSKSTPAPYVKVYLLENGACIAKKKTRIARKTLDPLYQQSLVFDESPQGKVLQVIVWGDYGRMDHKCFMGVAQILLEELDLSSMVIGWYKLFPPSSLVDPTLTPLTRRASQSSLESSSGPPCIRS</sequence>
<dbReference type="GeneID" id="101824165"/>
<feature type="region of interest" description="Disordered" evidence="12">
    <location>
        <begin position="1"/>
        <end position="27"/>
    </location>
</feature>
<feature type="region of interest" description="Disordered" evidence="12">
    <location>
        <begin position="344"/>
        <end position="493"/>
    </location>
</feature>
<accession>A0A3Q0CTX5</accession>
<feature type="compositionally biased region" description="Low complexity" evidence="12">
    <location>
        <begin position="667"/>
        <end position="688"/>
    </location>
</feature>
<feature type="region of interest" description="Disordered" evidence="12">
    <location>
        <begin position="645"/>
        <end position="712"/>
    </location>
</feature>
<feature type="domain" description="PDZ" evidence="14">
    <location>
        <begin position="79"/>
        <end position="165"/>
    </location>
</feature>
<evidence type="ECO:0000313" key="16">
    <source>
        <dbReference type="RefSeq" id="XP_021084192.1"/>
    </source>
</evidence>
<dbReference type="InterPro" id="IPR036034">
    <property type="entry name" value="PDZ_sf"/>
</dbReference>
<evidence type="ECO:0000256" key="2">
    <source>
        <dbReference type="ARBA" id="ARBA00022483"/>
    </source>
</evidence>
<keyword evidence="8" id="KW-0221">Differentiation</keyword>
<evidence type="ECO:0000259" key="14">
    <source>
        <dbReference type="PROSITE" id="PS50106"/>
    </source>
</evidence>
<dbReference type="GO" id="GO:0042734">
    <property type="term" value="C:presynaptic membrane"/>
    <property type="evidence" value="ECO:0007669"/>
    <property type="project" value="TreeGrafter"/>
</dbReference>
<evidence type="ECO:0000256" key="1">
    <source>
        <dbReference type="ARBA" id="ARBA00022448"/>
    </source>
</evidence>
<name>A0A3Q0CTX5_MESAU</name>